<accession>A0AAD7LB87</accession>
<evidence type="ECO:0000256" key="4">
    <source>
        <dbReference type="ARBA" id="ARBA00023163"/>
    </source>
</evidence>
<feature type="region of interest" description="Disordered" evidence="7">
    <location>
        <begin position="116"/>
        <end position="136"/>
    </location>
</feature>
<dbReference type="Proteomes" id="UP001163823">
    <property type="component" value="Chromosome 9"/>
</dbReference>
<dbReference type="InterPro" id="IPR038933">
    <property type="entry name" value="Ovate"/>
</dbReference>
<dbReference type="PROSITE" id="PS51754">
    <property type="entry name" value="OVATE"/>
    <property type="match status" value="1"/>
</dbReference>
<feature type="compositionally biased region" description="Low complexity" evidence="7">
    <location>
        <begin position="120"/>
        <end position="136"/>
    </location>
</feature>
<evidence type="ECO:0000256" key="7">
    <source>
        <dbReference type="SAM" id="MobiDB-lite"/>
    </source>
</evidence>
<reference evidence="9" key="1">
    <citation type="journal article" date="2023" name="Science">
        <title>Elucidation of the pathway for biosynthesis of saponin adjuvants from the soapbark tree.</title>
        <authorList>
            <person name="Reed J."/>
            <person name="Orme A."/>
            <person name="El-Demerdash A."/>
            <person name="Owen C."/>
            <person name="Martin L.B.B."/>
            <person name="Misra R.C."/>
            <person name="Kikuchi S."/>
            <person name="Rejzek M."/>
            <person name="Martin A.C."/>
            <person name="Harkess A."/>
            <person name="Leebens-Mack J."/>
            <person name="Louveau T."/>
            <person name="Stephenson M.J."/>
            <person name="Osbourn A."/>
        </authorList>
    </citation>
    <scope>NUCLEOTIDE SEQUENCE</scope>
    <source>
        <strain evidence="9">S10</strain>
    </source>
</reference>
<proteinExistence type="predicted"/>
<keyword evidence="10" id="KW-1185">Reference proteome</keyword>
<comment type="function">
    <text evidence="6">Transcriptional repressor that regulates multiple aspects of plant growth and development.</text>
</comment>
<keyword evidence="2 6" id="KW-0678">Repressor</keyword>
<comment type="subcellular location">
    <subcellularLocation>
        <location evidence="1 6">Nucleus</location>
    </subcellularLocation>
</comment>
<sequence length="231" mass="26002">MHNLFWKHFHLCCFKFKYPITNLSEPLNPKQQYHTHSSNSVPLNSSSTSIIINNFNQHSLYDTSSSDSDFFTSSDNNSDSWDPPDLATVFASKRFFFSSPGSSNSIIESPETRPLLDQYTTNNNTSSGSSSNNSNTLVIPTGGIKVPKYSINPYSDFRRSMQEMVESREVTVDVKNDWEYLHELLLCYLALNPTNTHKYIVRAFTDLVVSMLSSSSSSSSSTPATKRQCSN</sequence>
<dbReference type="NCBIfam" id="TIGR01568">
    <property type="entry name" value="A_thal_3678"/>
    <property type="match status" value="1"/>
</dbReference>
<keyword evidence="4 6" id="KW-0804">Transcription</keyword>
<dbReference type="InterPro" id="IPR006458">
    <property type="entry name" value="Ovate_C"/>
</dbReference>
<feature type="domain" description="OVATE" evidence="8">
    <location>
        <begin position="146"/>
        <end position="210"/>
    </location>
</feature>
<dbReference type="Pfam" id="PF04844">
    <property type="entry name" value="Ovate"/>
    <property type="match status" value="1"/>
</dbReference>
<organism evidence="9 10">
    <name type="scientific">Quillaja saponaria</name>
    <name type="common">Soap bark tree</name>
    <dbReference type="NCBI Taxonomy" id="32244"/>
    <lineage>
        <taxon>Eukaryota</taxon>
        <taxon>Viridiplantae</taxon>
        <taxon>Streptophyta</taxon>
        <taxon>Embryophyta</taxon>
        <taxon>Tracheophyta</taxon>
        <taxon>Spermatophyta</taxon>
        <taxon>Magnoliopsida</taxon>
        <taxon>eudicotyledons</taxon>
        <taxon>Gunneridae</taxon>
        <taxon>Pentapetalae</taxon>
        <taxon>rosids</taxon>
        <taxon>fabids</taxon>
        <taxon>Fabales</taxon>
        <taxon>Quillajaceae</taxon>
        <taxon>Quillaja</taxon>
    </lineage>
</organism>
<dbReference type="EMBL" id="JARAOO010000009">
    <property type="protein sequence ID" value="KAJ7954879.1"/>
    <property type="molecule type" value="Genomic_DNA"/>
</dbReference>
<dbReference type="AlphaFoldDB" id="A0AAD7LB87"/>
<dbReference type="GO" id="GO:0005634">
    <property type="term" value="C:nucleus"/>
    <property type="evidence" value="ECO:0007669"/>
    <property type="project" value="UniProtKB-SubCell"/>
</dbReference>
<dbReference type="PANTHER" id="PTHR33057:SF175">
    <property type="entry name" value="TRANSCRIPTION REPRESSOR OFP12"/>
    <property type="match status" value="1"/>
</dbReference>
<keyword evidence="3 6" id="KW-0805">Transcription regulation</keyword>
<dbReference type="PANTHER" id="PTHR33057">
    <property type="entry name" value="TRANSCRIPTION REPRESSOR OFP7-RELATED"/>
    <property type="match status" value="1"/>
</dbReference>
<evidence type="ECO:0000256" key="3">
    <source>
        <dbReference type="ARBA" id="ARBA00023015"/>
    </source>
</evidence>
<name>A0AAD7LB87_QUISA</name>
<dbReference type="GO" id="GO:0045892">
    <property type="term" value="P:negative regulation of DNA-templated transcription"/>
    <property type="evidence" value="ECO:0007669"/>
    <property type="project" value="UniProtKB-UniRule"/>
</dbReference>
<evidence type="ECO:0000313" key="10">
    <source>
        <dbReference type="Proteomes" id="UP001163823"/>
    </source>
</evidence>
<evidence type="ECO:0000259" key="8">
    <source>
        <dbReference type="PROSITE" id="PS51754"/>
    </source>
</evidence>
<dbReference type="KEGG" id="qsa:O6P43_021564"/>
<evidence type="ECO:0000256" key="5">
    <source>
        <dbReference type="ARBA" id="ARBA00023242"/>
    </source>
</evidence>
<evidence type="ECO:0000256" key="2">
    <source>
        <dbReference type="ARBA" id="ARBA00022491"/>
    </source>
</evidence>
<evidence type="ECO:0000256" key="6">
    <source>
        <dbReference type="RuleBase" id="RU367028"/>
    </source>
</evidence>
<gene>
    <name evidence="9" type="ORF">O6P43_021564</name>
</gene>
<evidence type="ECO:0000313" key="9">
    <source>
        <dbReference type="EMBL" id="KAJ7954879.1"/>
    </source>
</evidence>
<comment type="caution">
    <text evidence="9">The sequence shown here is derived from an EMBL/GenBank/DDBJ whole genome shotgun (WGS) entry which is preliminary data.</text>
</comment>
<keyword evidence="5 6" id="KW-0539">Nucleus</keyword>
<protein>
    <recommendedName>
        <fullName evidence="6">Transcription repressor</fullName>
    </recommendedName>
    <alternativeName>
        <fullName evidence="6">Ovate family protein</fullName>
    </alternativeName>
</protein>
<evidence type="ECO:0000256" key="1">
    <source>
        <dbReference type="ARBA" id="ARBA00004123"/>
    </source>
</evidence>